<keyword evidence="4" id="KW-1185">Reference proteome</keyword>
<keyword evidence="1 3" id="KW-0378">Hydrolase</keyword>
<dbReference type="PANTHER" id="PTHR48081">
    <property type="entry name" value="AB HYDROLASE SUPERFAMILY PROTEIN C4A8.06C"/>
    <property type="match status" value="1"/>
</dbReference>
<dbReference type="InterPro" id="IPR029058">
    <property type="entry name" value="AB_hydrolase_fold"/>
</dbReference>
<dbReference type="PANTHER" id="PTHR48081:SF8">
    <property type="entry name" value="ALPHA_BETA HYDROLASE FOLD-3 DOMAIN-CONTAINING PROTEIN-RELATED"/>
    <property type="match status" value="1"/>
</dbReference>
<evidence type="ECO:0000256" key="1">
    <source>
        <dbReference type="ARBA" id="ARBA00022801"/>
    </source>
</evidence>
<proteinExistence type="predicted"/>
<comment type="caution">
    <text evidence="3">The sequence shown here is derived from an EMBL/GenBank/DDBJ whole genome shotgun (WGS) entry which is preliminary data.</text>
</comment>
<dbReference type="Pfam" id="PF07859">
    <property type="entry name" value="Abhydrolase_3"/>
    <property type="match status" value="1"/>
</dbReference>
<protein>
    <submittedName>
        <fullName evidence="3">Alpha/beta hydrolase fold domain-containing protein</fullName>
    </submittedName>
</protein>
<evidence type="ECO:0000313" key="3">
    <source>
        <dbReference type="EMBL" id="GAA1869838.1"/>
    </source>
</evidence>
<dbReference type="Gene3D" id="3.40.50.1820">
    <property type="entry name" value="alpha/beta hydrolase"/>
    <property type="match status" value="1"/>
</dbReference>
<dbReference type="RefSeq" id="WP_344424105.1">
    <property type="nucleotide sequence ID" value="NZ_BAAAQK010000024.1"/>
</dbReference>
<sequence length="292" mass="31500">MNPSLASRAVVGLLRVAGLKKRQFDPGRFLAEVATPSPPRLRGVTVRREEFDGWTVHRLTPADPVRNHAVYLHGGAWAAPITTQHWRLAARIAVESGRDVVVPLYPRLPTATHSDVLPVALRLFEHVRRQGPTALIGDSSGANIALSVLQALPPLSRPDLTVLISPSLDLTFTNPGIADIAPRDPLLNLEHIRVLAARWSAPADPSHPRASPLNGHLDHLGPVHVYAGTRDLLFPDAVLLRDRAEQAPGTDLHLHIGEGMIHDWPIMPTPEGRRTTGDIVALLRGAGGGGEG</sequence>
<evidence type="ECO:0000313" key="4">
    <source>
        <dbReference type="Proteomes" id="UP001500449"/>
    </source>
</evidence>
<feature type="domain" description="Alpha/beta hydrolase fold-3" evidence="2">
    <location>
        <begin position="70"/>
        <end position="264"/>
    </location>
</feature>
<dbReference type="SUPFAM" id="SSF53474">
    <property type="entry name" value="alpha/beta-Hydrolases"/>
    <property type="match status" value="1"/>
</dbReference>
<dbReference type="EMBL" id="BAAAQK010000024">
    <property type="protein sequence ID" value="GAA1869838.1"/>
    <property type="molecule type" value="Genomic_DNA"/>
</dbReference>
<dbReference type="InterPro" id="IPR013094">
    <property type="entry name" value="AB_hydrolase_3"/>
</dbReference>
<dbReference type="InterPro" id="IPR050300">
    <property type="entry name" value="GDXG_lipolytic_enzyme"/>
</dbReference>
<reference evidence="3 4" key="1">
    <citation type="journal article" date="2019" name="Int. J. Syst. Evol. Microbiol.">
        <title>The Global Catalogue of Microorganisms (GCM) 10K type strain sequencing project: providing services to taxonomists for standard genome sequencing and annotation.</title>
        <authorList>
            <consortium name="The Broad Institute Genomics Platform"/>
            <consortium name="The Broad Institute Genome Sequencing Center for Infectious Disease"/>
            <person name="Wu L."/>
            <person name="Ma J."/>
        </authorList>
    </citation>
    <scope>NUCLEOTIDE SEQUENCE [LARGE SCALE GENOMIC DNA]</scope>
    <source>
        <strain evidence="3 4">JCM 16009</strain>
    </source>
</reference>
<dbReference type="Proteomes" id="UP001500449">
    <property type="component" value="Unassembled WGS sequence"/>
</dbReference>
<gene>
    <name evidence="3" type="ORF">GCM10009836_58060</name>
</gene>
<evidence type="ECO:0000259" key="2">
    <source>
        <dbReference type="Pfam" id="PF07859"/>
    </source>
</evidence>
<organism evidence="3 4">
    <name type="scientific">Pseudonocardia ailaonensis</name>
    <dbReference type="NCBI Taxonomy" id="367279"/>
    <lineage>
        <taxon>Bacteria</taxon>
        <taxon>Bacillati</taxon>
        <taxon>Actinomycetota</taxon>
        <taxon>Actinomycetes</taxon>
        <taxon>Pseudonocardiales</taxon>
        <taxon>Pseudonocardiaceae</taxon>
        <taxon>Pseudonocardia</taxon>
    </lineage>
</organism>
<accession>A0ABN2NHQ9</accession>
<name>A0ABN2NHQ9_9PSEU</name>
<dbReference type="GO" id="GO:0016787">
    <property type="term" value="F:hydrolase activity"/>
    <property type="evidence" value="ECO:0007669"/>
    <property type="project" value="UniProtKB-KW"/>
</dbReference>